<evidence type="ECO:0008006" key="3">
    <source>
        <dbReference type="Google" id="ProtNLM"/>
    </source>
</evidence>
<comment type="caution">
    <text evidence="1">The sequence shown here is derived from an EMBL/GenBank/DDBJ whole genome shotgun (WGS) entry which is preliminary data.</text>
</comment>
<dbReference type="AlphaFoldDB" id="A0A1F4UK63"/>
<evidence type="ECO:0000313" key="2">
    <source>
        <dbReference type="Proteomes" id="UP000178615"/>
    </source>
</evidence>
<proteinExistence type="predicted"/>
<dbReference type="Gene3D" id="2.40.30.10">
    <property type="entry name" value="Translation factors"/>
    <property type="match status" value="1"/>
</dbReference>
<dbReference type="EMBL" id="MEUV01000045">
    <property type="protein sequence ID" value="OGC45252.1"/>
    <property type="molecule type" value="Genomic_DNA"/>
</dbReference>
<accession>A0A1F4UK63</accession>
<name>A0A1F4UK63_UNCKA</name>
<gene>
    <name evidence="1" type="ORF">A2V49_01475</name>
</gene>
<dbReference type="InterPro" id="IPR009000">
    <property type="entry name" value="Transl_B-barrel_sf"/>
</dbReference>
<organism evidence="1 2">
    <name type="scientific">candidate division WWE3 bacterium RBG_19FT_COMBO_34_6</name>
    <dbReference type="NCBI Taxonomy" id="1802612"/>
    <lineage>
        <taxon>Bacteria</taxon>
        <taxon>Katanobacteria</taxon>
    </lineage>
</organism>
<sequence>MANKKIGTITHFFDRISVGIIKLDGKLKVGDKVRIQGGTTNFEQEISEIQFEHESIPEGKKSQEVGVKVIERVREGDIVYIL</sequence>
<reference evidence="1 2" key="1">
    <citation type="journal article" date="2016" name="Nat. Commun.">
        <title>Thousands of microbial genomes shed light on interconnected biogeochemical processes in an aquifer system.</title>
        <authorList>
            <person name="Anantharaman K."/>
            <person name="Brown C.T."/>
            <person name="Hug L.A."/>
            <person name="Sharon I."/>
            <person name="Castelle C.J."/>
            <person name="Probst A.J."/>
            <person name="Thomas B.C."/>
            <person name="Singh A."/>
            <person name="Wilkins M.J."/>
            <person name="Karaoz U."/>
            <person name="Brodie E.L."/>
            <person name="Williams K.H."/>
            <person name="Hubbard S.S."/>
            <person name="Banfield J.F."/>
        </authorList>
    </citation>
    <scope>NUCLEOTIDE SEQUENCE [LARGE SCALE GENOMIC DNA]</scope>
</reference>
<dbReference type="SUPFAM" id="SSF50447">
    <property type="entry name" value="Translation proteins"/>
    <property type="match status" value="1"/>
</dbReference>
<evidence type="ECO:0000313" key="1">
    <source>
        <dbReference type="EMBL" id="OGC45252.1"/>
    </source>
</evidence>
<dbReference type="Proteomes" id="UP000178615">
    <property type="component" value="Unassembled WGS sequence"/>
</dbReference>
<protein>
    <recommendedName>
        <fullName evidence="3">Translation elongation factor-like protein</fullName>
    </recommendedName>
</protein>